<name>A0A512CZ95_9MICO</name>
<keyword evidence="5" id="KW-0324">Glycolysis</keyword>
<evidence type="ECO:0000256" key="4">
    <source>
        <dbReference type="ARBA" id="ARBA00022842"/>
    </source>
</evidence>
<dbReference type="Proteomes" id="UP000321534">
    <property type="component" value="Unassembled WGS sequence"/>
</dbReference>
<keyword evidence="7" id="KW-1185">Reference proteome</keyword>
<dbReference type="AlphaFoldDB" id="A0A512CZ95"/>
<dbReference type="PROSITE" id="PS51255">
    <property type="entry name" value="ADPK"/>
    <property type="match status" value="1"/>
</dbReference>
<dbReference type="InterPro" id="IPR029056">
    <property type="entry name" value="Ribokinase-like"/>
</dbReference>
<keyword evidence="4" id="KW-0460">Magnesium</keyword>
<evidence type="ECO:0000256" key="2">
    <source>
        <dbReference type="ARBA" id="ARBA00022723"/>
    </source>
</evidence>
<sequence>MSTPPVVLGFGAAVDREVTWDAVVLGELARHHGIGPDDLGGVGPIRTERDLVASILGYLAHGAGGERRVEDPDVITTFCARFTGVTSLGGTCVRAAAAMQRLGQQATVHLSFVDDQVRALLPPGTGHLVGESTEPTYPHLILQYPSGARLRTDRLDLVAARANRIIYVNDPANERIALSPDLDEAVAGASVFLVSGLNALRTLPDLRSRLETVERSIEGARPDALVFYEDAGYHELDLAEVARGHLTRLVDVYSLSDEELSVVVGRPVDLLDAADVLDAVTVVASAAGVPVLVVHSRHWALAVGAAASHVAPALATGVALATARYAHGSTASAADVDSVRNAPVEEATTRFVTGLSVLGGARVACVPVPVVEVEHPTTVGLGDTFVGGFLAECAAAPAIRTAVSRRAS</sequence>
<dbReference type="SUPFAM" id="SSF53613">
    <property type="entry name" value="Ribokinase-like"/>
    <property type="match status" value="1"/>
</dbReference>
<evidence type="ECO:0000256" key="5">
    <source>
        <dbReference type="ARBA" id="ARBA00023152"/>
    </source>
</evidence>
<evidence type="ECO:0000313" key="7">
    <source>
        <dbReference type="Proteomes" id="UP000321534"/>
    </source>
</evidence>
<dbReference type="GO" id="GO:0016773">
    <property type="term" value="F:phosphotransferase activity, alcohol group as acceptor"/>
    <property type="evidence" value="ECO:0007669"/>
    <property type="project" value="InterPro"/>
</dbReference>
<dbReference type="GO" id="GO:0006096">
    <property type="term" value="P:glycolytic process"/>
    <property type="evidence" value="ECO:0007669"/>
    <property type="project" value="UniProtKB-KW"/>
</dbReference>
<dbReference type="EMBL" id="BJYX01000005">
    <property type="protein sequence ID" value="GEO29507.1"/>
    <property type="molecule type" value="Genomic_DNA"/>
</dbReference>
<dbReference type="InterPro" id="IPR007666">
    <property type="entry name" value="ADP_PFK/GK"/>
</dbReference>
<evidence type="ECO:0000256" key="3">
    <source>
        <dbReference type="ARBA" id="ARBA00022777"/>
    </source>
</evidence>
<keyword evidence="2" id="KW-0479">Metal-binding</keyword>
<protein>
    <recommendedName>
        <fullName evidence="8">ADP-dependent glucokinase</fullName>
    </recommendedName>
</protein>
<dbReference type="RefSeq" id="WP_186815072.1">
    <property type="nucleotide sequence ID" value="NZ_BAAARO010000002.1"/>
</dbReference>
<keyword evidence="3" id="KW-0418">Kinase</keyword>
<comment type="caution">
    <text evidence="6">The sequence shown here is derived from an EMBL/GenBank/DDBJ whole genome shotgun (WGS) entry which is preliminary data.</text>
</comment>
<accession>A0A512CZ95</accession>
<evidence type="ECO:0000256" key="1">
    <source>
        <dbReference type="ARBA" id="ARBA00022679"/>
    </source>
</evidence>
<dbReference type="Pfam" id="PF04587">
    <property type="entry name" value="ADP_PFK_GK"/>
    <property type="match status" value="1"/>
</dbReference>
<organism evidence="6 7">
    <name type="scientific">Terrabacter aerolatus</name>
    <dbReference type="NCBI Taxonomy" id="422442"/>
    <lineage>
        <taxon>Bacteria</taxon>
        <taxon>Bacillati</taxon>
        <taxon>Actinomycetota</taxon>
        <taxon>Actinomycetes</taxon>
        <taxon>Micrococcales</taxon>
        <taxon>Intrasporangiaceae</taxon>
        <taxon>Terrabacter</taxon>
    </lineage>
</organism>
<evidence type="ECO:0000313" key="6">
    <source>
        <dbReference type="EMBL" id="GEO29507.1"/>
    </source>
</evidence>
<dbReference type="GO" id="GO:0016301">
    <property type="term" value="F:kinase activity"/>
    <property type="evidence" value="ECO:0007669"/>
    <property type="project" value="UniProtKB-KW"/>
</dbReference>
<dbReference type="Gene3D" id="3.40.1190.20">
    <property type="match status" value="1"/>
</dbReference>
<gene>
    <name evidence="6" type="ORF">TAE01_13170</name>
</gene>
<reference evidence="6 7" key="1">
    <citation type="submission" date="2019-07" db="EMBL/GenBank/DDBJ databases">
        <title>Whole genome shotgun sequence of Terrabacter aerolatus NBRC 106305.</title>
        <authorList>
            <person name="Hosoyama A."/>
            <person name="Uohara A."/>
            <person name="Ohji S."/>
            <person name="Ichikawa N."/>
        </authorList>
    </citation>
    <scope>NUCLEOTIDE SEQUENCE [LARGE SCALE GENOMIC DNA]</scope>
    <source>
        <strain evidence="6 7">NBRC 106305</strain>
    </source>
</reference>
<keyword evidence="1" id="KW-0808">Transferase</keyword>
<proteinExistence type="predicted"/>
<dbReference type="GO" id="GO:0046872">
    <property type="term" value="F:metal ion binding"/>
    <property type="evidence" value="ECO:0007669"/>
    <property type="project" value="UniProtKB-KW"/>
</dbReference>
<evidence type="ECO:0008006" key="8">
    <source>
        <dbReference type="Google" id="ProtNLM"/>
    </source>
</evidence>